<gene>
    <name evidence="2" type="ORF">METZ01_LOCUS299332</name>
</gene>
<feature type="domain" description="Glycosyltransferase 2-like" evidence="1">
    <location>
        <begin position="5"/>
        <end position="175"/>
    </location>
</feature>
<dbReference type="InterPro" id="IPR001173">
    <property type="entry name" value="Glyco_trans_2-like"/>
</dbReference>
<accession>A0A382MD61</accession>
<dbReference type="AlphaFoldDB" id="A0A382MD61"/>
<dbReference type="GO" id="GO:0006487">
    <property type="term" value="P:protein N-linked glycosylation"/>
    <property type="evidence" value="ECO:0007669"/>
    <property type="project" value="TreeGrafter"/>
</dbReference>
<dbReference type="Gene3D" id="3.90.550.10">
    <property type="entry name" value="Spore Coat Polysaccharide Biosynthesis Protein SpsA, Chain A"/>
    <property type="match status" value="1"/>
</dbReference>
<dbReference type="Pfam" id="PF00535">
    <property type="entry name" value="Glycos_transf_2"/>
    <property type="match status" value="1"/>
</dbReference>
<dbReference type="SUPFAM" id="SSF53448">
    <property type="entry name" value="Nucleotide-diphospho-sugar transferases"/>
    <property type="match status" value="1"/>
</dbReference>
<dbReference type="GO" id="GO:0005789">
    <property type="term" value="C:endoplasmic reticulum membrane"/>
    <property type="evidence" value="ECO:0007669"/>
    <property type="project" value="TreeGrafter"/>
</dbReference>
<evidence type="ECO:0000259" key="1">
    <source>
        <dbReference type="Pfam" id="PF00535"/>
    </source>
</evidence>
<proteinExistence type="predicted"/>
<dbReference type="PANTHER" id="PTHR10859:SF91">
    <property type="entry name" value="DOLICHYL-PHOSPHATE BETA-GLUCOSYLTRANSFERASE"/>
    <property type="match status" value="1"/>
</dbReference>
<dbReference type="InterPro" id="IPR029044">
    <property type="entry name" value="Nucleotide-diphossugar_trans"/>
</dbReference>
<dbReference type="EMBL" id="UINC01092686">
    <property type="protein sequence ID" value="SVC46478.1"/>
    <property type="molecule type" value="Genomic_DNA"/>
</dbReference>
<name>A0A382MD61_9ZZZZ</name>
<dbReference type="PANTHER" id="PTHR10859">
    <property type="entry name" value="GLYCOSYL TRANSFERASE"/>
    <property type="match status" value="1"/>
</dbReference>
<reference evidence="2" key="1">
    <citation type="submission" date="2018-05" db="EMBL/GenBank/DDBJ databases">
        <authorList>
            <person name="Lanie J.A."/>
            <person name="Ng W.-L."/>
            <person name="Kazmierczak K.M."/>
            <person name="Andrzejewski T.M."/>
            <person name="Davidsen T.M."/>
            <person name="Wayne K.J."/>
            <person name="Tettelin H."/>
            <person name="Glass J.I."/>
            <person name="Rusch D."/>
            <person name="Podicherti R."/>
            <person name="Tsui H.-C.T."/>
            <person name="Winkler M.E."/>
        </authorList>
    </citation>
    <scope>NUCLEOTIDE SEQUENCE</scope>
</reference>
<feature type="non-terminal residue" evidence="2">
    <location>
        <position position="225"/>
    </location>
</feature>
<sequence>MKVVIIIPCYNEADRLDTNKFIDYLSKNSHLHFIFIDDGSTDNTNLIIKQIILKFNSLASLLINETNKGKAESVRLGVIESYKMNPDFIGFLDADLAAPIGEIDNLLKIIKKDKTKEVVFASRIQLIGSEIKRNYFRHFFGRVFATVVSNILNLPVYDTQCGAKIFSRKICDDIFYEQFISPWLFDVELFARLLNVYGMERTIQMSYEHPVSKWVDIDGSKVKPI</sequence>
<organism evidence="2">
    <name type="scientific">marine metagenome</name>
    <dbReference type="NCBI Taxonomy" id="408172"/>
    <lineage>
        <taxon>unclassified sequences</taxon>
        <taxon>metagenomes</taxon>
        <taxon>ecological metagenomes</taxon>
    </lineage>
</organism>
<evidence type="ECO:0000313" key="2">
    <source>
        <dbReference type="EMBL" id="SVC46478.1"/>
    </source>
</evidence>
<protein>
    <recommendedName>
        <fullName evidence="1">Glycosyltransferase 2-like domain-containing protein</fullName>
    </recommendedName>
</protein>